<sequence>MPRAPVLPEIVRQHAEMAAFLWTVYDHHLLNPDENPEMDEERLARLVERLEAHLDGLRVAGEEGRRIAQERYEEFPEAGELFVVRMLMDGAPTSVAQLNLEKVREYLAAALH</sequence>
<dbReference type="EMBL" id="JAOCZP010000001">
    <property type="protein sequence ID" value="MCT7374151.1"/>
    <property type="molecule type" value="Genomic_DNA"/>
</dbReference>
<reference evidence="1 2" key="1">
    <citation type="submission" date="2022-09" db="EMBL/GenBank/DDBJ databases">
        <title>Chelativorans salina sp. nov., a novel slightly halophilic bacterium isolated from a saline lake sediment enrichment.</title>
        <authorList>
            <person name="Gao L."/>
            <person name="Fang B.-Z."/>
            <person name="Li W.-J."/>
        </authorList>
    </citation>
    <scope>NUCLEOTIDE SEQUENCE [LARGE SCALE GENOMIC DNA]</scope>
    <source>
        <strain evidence="1 2">EGI FJ00035</strain>
    </source>
</reference>
<organism evidence="1 2">
    <name type="scientific">Chelativorans salis</name>
    <dbReference type="NCBI Taxonomy" id="2978478"/>
    <lineage>
        <taxon>Bacteria</taxon>
        <taxon>Pseudomonadati</taxon>
        <taxon>Pseudomonadota</taxon>
        <taxon>Alphaproteobacteria</taxon>
        <taxon>Hyphomicrobiales</taxon>
        <taxon>Phyllobacteriaceae</taxon>
        <taxon>Chelativorans</taxon>
    </lineage>
</organism>
<protein>
    <submittedName>
        <fullName evidence="1">Uncharacterized protein</fullName>
    </submittedName>
</protein>
<comment type="caution">
    <text evidence="1">The sequence shown here is derived from an EMBL/GenBank/DDBJ whole genome shotgun (WGS) entry which is preliminary data.</text>
</comment>
<keyword evidence="2" id="KW-1185">Reference proteome</keyword>
<proteinExistence type="predicted"/>
<name>A0ABT2LHV2_9HYPH</name>
<accession>A0ABT2LHV2</accession>
<dbReference type="Proteomes" id="UP001320831">
    <property type="component" value="Unassembled WGS sequence"/>
</dbReference>
<gene>
    <name evidence="1" type="ORF">N5A92_03785</name>
</gene>
<evidence type="ECO:0000313" key="2">
    <source>
        <dbReference type="Proteomes" id="UP001320831"/>
    </source>
</evidence>
<dbReference type="RefSeq" id="WP_260900513.1">
    <property type="nucleotide sequence ID" value="NZ_JAOCZP010000001.1"/>
</dbReference>
<evidence type="ECO:0000313" key="1">
    <source>
        <dbReference type="EMBL" id="MCT7374151.1"/>
    </source>
</evidence>